<dbReference type="HAMAP" id="MF_00274">
    <property type="entry name" value="DNA_YbaB_EbfC"/>
    <property type="match status" value="1"/>
</dbReference>
<dbReference type="Gene3D" id="3.30.1310.10">
    <property type="entry name" value="Nucleoid-associated protein YbaB-like domain"/>
    <property type="match status" value="1"/>
</dbReference>
<name>A0A645FV55_9ZZZZ</name>
<dbReference type="PANTHER" id="PTHR33449">
    <property type="entry name" value="NUCLEOID-ASSOCIATED PROTEIN YBAB"/>
    <property type="match status" value="1"/>
</dbReference>
<dbReference type="PIRSF" id="PIRSF004555">
    <property type="entry name" value="UCP004555"/>
    <property type="match status" value="1"/>
</dbReference>
<dbReference type="PANTHER" id="PTHR33449:SF1">
    <property type="entry name" value="NUCLEOID-ASSOCIATED PROTEIN YBAB"/>
    <property type="match status" value="1"/>
</dbReference>
<dbReference type="EMBL" id="VSSQ01065668">
    <property type="protein sequence ID" value="MPN18355.1"/>
    <property type="molecule type" value="Genomic_DNA"/>
</dbReference>
<dbReference type="SUPFAM" id="SSF82607">
    <property type="entry name" value="YbaB-like"/>
    <property type="match status" value="1"/>
</dbReference>
<gene>
    <name evidence="2" type="ORF">SDC9_165715</name>
</gene>
<reference evidence="2" key="1">
    <citation type="submission" date="2019-08" db="EMBL/GenBank/DDBJ databases">
        <authorList>
            <person name="Kucharzyk K."/>
            <person name="Murdoch R.W."/>
            <person name="Higgins S."/>
            <person name="Loffler F."/>
        </authorList>
    </citation>
    <scope>NUCLEOTIDE SEQUENCE</scope>
</reference>
<dbReference type="GO" id="GO:0005829">
    <property type="term" value="C:cytosol"/>
    <property type="evidence" value="ECO:0007669"/>
    <property type="project" value="TreeGrafter"/>
</dbReference>
<sequence length="116" mass="12087">MAKGGFPGGMGGGMGGGNMQQLMMRAQKMQQDVQRTQAELNEREFSASSGGGMVTVTVSGAKDVRSIVINPACVDPDDVEMLQDLVLSAVNEALRTATKTIEDEINKITGGLGLGL</sequence>
<dbReference type="GO" id="GO:0003677">
    <property type="term" value="F:DNA binding"/>
    <property type="evidence" value="ECO:0007669"/>
    <property type="project" value="UniProtKB-KW"/>
</dbReference>
<dbReference type="InterPro" id="IPR004401">
    <property type="entry name" value="YbaB/EbfC"/>
</dbReference>
<dbReference type="AlphaFoldDB" id="A0A645FV55"/>
<evidence type="ECO:0000313" key="2">
    <source>
        <dbReference type="EMBL" id="MPN18355.1"/>
    </source>
</evidence>
<dbReference type="InterPro" id="IPR036894">
    <property type="entry name" value="YbaB-like_sf"/>
</dbReference>
<keyword evidence="1" id="KW-0238">DNA-binding</keyword>
<protein>
    <submittedName>
        <fullName evidence="2">Nucleoid-associated protein</fullName>
    </submittedName>
</protein>
<dbReference type="NCBIfam" id="TIGR00103">
    <property type="entry name" value="DNA_YbaB_EbfC"/>
    <property type="match status" value="1"/>
</dbReference>
<comment type="caution">
    <text evidence="2">The sequence shown here is derived from an EMBL/GenBank/DDBJ whole genome shotgun (WGS) entry which is preliminary data.</text>
</comment>
<evidence type="ECO:0000256" key="1">
    <source>
        <dbReference type="ARBA" id="ARBA00023125"/>
    </source>
</evidence>
<accession>A0A645FV55</accession>
<organism evidence="2">
    <name type="scientific">bioreactor metagenome</name>
    <dbReference type="NCBI Taxonomy" id="1076179"/>
    <lineage>
        <taxon>unclassified sequences</taxon>
        <taxon>metagenomes</taxon>
        <taxon>ecological metagenomes</taxon>
    </lineage>
</organism>
<proteinExistence type="inferred from homology"/>
<dbReference type="Pfam" id="PF02575">
    <property type="entry name" value="YbaB_DNA_bd"/>
    <property type="match status" value="1"/>
</dbReference>